<feature type="compositionally biased region" description="Polar residues" evidence="1">
    <location>
        <begin position="29"/>
        <end position="50"/>
    </location>
</feature>
<feature type="region of interest" description="Disordered" evidence="1">
    <location>
        <begin position="395"/>
        <end position="469"/>
    </location>
</feature>
<feature type="compositionally biased region" description="Polar residues" evidence="1">
    <location>
        <begin position="986"/>
        <end position="1001"/>
    </location>
</feature>
<reference evidence="3 4" key="1">
    <citation type="submission" date="2017-12" db="EMBL/GenBank/DDBJ databases">
        <title>Hemimetabolous genomes reveal molecular basis of termite eusociality.</title>
        <authorList>
            <person name="Harrison M.C."/>
            <person name="Jongepier E."/>
            <person name="Robertson H.M."/>
            <person name="Arning N."/>
            <person name="Bitard-Feildel T."/>
            <person name="Chao H."/>
            <person name="Childers C.P."/>
            <person name="Dinh H."/>
            <person name="Doddapaneni H."/>
            <person name="Dugan S."/>
            <person name="Gowin J."/>
            <person name="Greiner C."/>
            <person name="Han Y."/>
            <person name="Hu H."/>
            <person name="Hughes D.S.T."/>
            <person name="Huylmans A.-K."/>
            <person name="Kemena C."/>
            <person name="Kremer L.P.M."/>
            <person name="Lee S.L."/>
            <person name="Lopez-Ezquerra A."/>
            <person name="Mallet L."/>
            <person name="Monroy-Kuhn J.M."/>
            <person name="Moser A."/>
            <person name="Murali S.C."/>
            <person name="Muzny D.M."/>
            <person name="Otani S."/>
            <person name="Piulachs M.-D."/>
            <person name="Poelchau M."/>
            <person name="Qu J."/>
            <person name="Schaub F."/>
            <person name="Wada-Katsumata A."/>
            <person name="Worley K.C."/>
            <person name="Xie Q."/>
            <person name="Ylla G."/>
            <person name="Poulsen M."/>
            <person name="Gibbs R.A."/>
            <person name="Schal C."/>
            <person name="Richards S."/>
            <person name="Belles X."/>
            <person name="Korb J."/>
            <person name="Bornberg-Bauer E."/>
        </authorList>
    </citation>
    <scope>NUCLEOTIDE SEQUENCE [LARGE SCALE GENOMIC DNA]</scope>
    <source>
        <tissue evidence="3">Whole body</tissue>
    </source>
</reference>
<dbReference type="OrthoDB" id="5959615at2759"/>
<dbReference type="AlphaFoldDB" id="A0A2J7PRE4"/>
<organism evidence="3 4">
    <name type="scientific">Cryptotermes secundus</name>
    <dbReference type="NCBI Taxonomy" id="105785"/>
    <lineage>
        <taxon>Eukaryota</taxon>
        <taxon>Metazoa</taxon>
        <taxon>Ecdysozoa</taxon>
        <taxon>Arthropoda</taxon>
        <taxon>Hexapoda</taxon>
        <taxon>Insecta</taxon>
        <taxon>Pterygota</taxon>
        <taxon>Neoptera</taxon>
        <taxon>Polyneoptera</taxon>
        <taxon>Dictyoptera</taxon>
        <taxon>Blattodea</taxon>
        <taxon>Blattoidea</taxon>
        <taxon>Termitoidae</taxon>
        <taxon>Kalotermitidae</taxon>
        <taxon>Cryptotermitinae</taxon>
        <taxon>Cryptotermes</taxon>
    </lineage>
</organism>
<evidence type="ECO:0000313" key="3">
    <source>
        <dbReference type="EMBL" id="PNF18896.1"/>
    </source>
</evidence>
<dbReference type="PANTHER" id="PTHR21219">
    <property type="entry name" value="FI19613P1"/>
    <property type="match status" value="1"/>
</dbReference>
<keyword evidence="4" id="KW-1185">Reference proteome</keyword>
<feature type="compositionally biased region" description="Basic and acidic residues" evidence="1">
    <location>
        <begin position="424"/>
        <end position="435"/>
    </location>
</feature>
<feature type="region of interest" description="Disordered" evidence="1">
    <location>
        <begin position="1096"/>
        <end position="1125"/>
    </location>
</feature>
<feature type="region of interest" description="Disordered" evidence="1">
    <location>
        <begin position="29"/>
        <end position="70"/>
    </location>
</feature>
<gene>
    <name evidence="3" type="ORF">B7P43_G01393</name>
</gene>
<feature type="region of interest" description="Disordered" evidence="1">
    <location>
        <begin position="489"/>
        <end position="508"/>
    </location>
</feature>
<evidence type="ECO:0000259" key="2">
    <source>
        <dbReference type="SMART" id="SM00462"/>
    </source>
</evidence>
<feature type="compositionally biased region" description="Low complexity" evidence="1">
    <location>
        <begin position="397"/>
        <end position="415"/>
    </location>
</feature>
<dbReference type="SMART" id="SM00462">
    <property type="entry name" value="PTB"/>
    <property type="match status" value="1"/>
</dbReference>
<dbReference type="InterPro" id="IPR006020">
    <property type="entry name" value="PTB/PI_dom"/>
</dbReference>
<dbReference type="PANTHER" id="PTHR21219:SF4">
    <property type="entry name" value="PID DOMAIN-CONTAINING PROTEIN"/>
    <property type="match status" value="1"/>
</dbReference>
<evidence type="ECO:0000256" key="1">
    <source>
        <dbReference type="SAM" id="MobiDB-lite"/>
    </source>
</evidence>
<proteinExistence type="predicted"/>
<feature type="domain" description="PID" evidence="2">
    <location>
        <begin position="156"/>
        <end position="366"/>
    </location>
</feature>
<name>A0A2J7PRE4_9NEOP</name>
<sequence length="1215" mass="133687">MVKCNGEDGTPVLQGVNSAKLTSEDIIIPQTSKKNSHSGLSVRTSRNASSYGFRLQEETHGETSSVGDKLERDTATSVSVYSTYKQRIDSMFDETRSQMSCYGVTNSSIGLEKIRPAVGSGDGDEEGRQKRINNTVQARIEKMFAEIAKTGGAESPSSNSFAVDYLGSVPLPDKVTSLHGLQEPLKDLYFAYCRAMETQHDRLGSDICSMRGTLEINSSGLKVHHKGQDKGELEQLNPFPTIAVWAAVKFVCRVRGSRDGGLKGMEYAFLPLIADPEAIDKGALFQPLNPTEEKTIVSTTRKGGAGISYNHHSPMFAVVMRKMGVSKQLECHGFVCASSEDAIVMAANLYQALMNNMQNRSNNNANKNFKIQENRPTSQNGVNYVSLGGDSSVMGDASKSQSVVSNASVQSSPSKTHPVAVVPEEMKENLKDKKGPTVAKIPPPVPVRPPRRNKKSSASSASEGEDFVIQKKSPEKITATGSINVKSACKRDDSASRSMDLRTQNTRNTTSETANIAPVNYGVRRTVSDRQNYGSIKLSTDNPEGGDILTKVAIPRSRSFLNAGGPLTRYNRRQGSGVPYENNGGGSGSSPLGFNELFTEFQLQEGLNSMDDILDAIIDAEGMSFNDLKPIYKEFLMKLAVTLTKDELYQRSKSIMRRQKKKLGRRNSCYKRKRTFVTSGSGLKRVFRRSVNKLKPTKSRFNNFEFTSVLFPSDSIRSTKVSKKIMSLESSSTSTSSYSTKAFKLPKQSFKKVSPLSGGFRLQRKPSASRRRSMSKYYINRPPLMTSTSEDSDFFSMVRCGNNGMNSATGAATTINSSRRGQNRSSSGYFSCSECSYDSESCTCISADKCYCSLADAKKHPRPLSKDLSMSSCGCDTDSCIGSDKCYCAFSYHNGNRGHHHIQHKHCMKAILDSHPANNKLNLLRIPRNNSVTERLKQGRFVDSESSLSRAASPTTAWRRNENKVACSKKKDINAIKSSKNLEFLQNANPPSVHPQYSSVWDSKRADHGTSRRMDVYELLPRRQSYQHSYTGTKCTQQRRSYSSDNLALDYDLFTTTSKSEDEEPSSQKPQRKVLVVSARDPRGRVIYMGASCRSDDGLHSRSKSMQSSSLSSVPPYVTGKNQQKIKGNVGSSSAACEALSVKKSAEIAALFSDVKLTQTSDTVARNLTDMDSTSKTGEVFYNTLEPPDYFLTSKTRNSRNCIGSSLENSLGYLP</sequence>
<dbReference type="InParanoid" id="A0A2J7PRE4"/>
<dbReference type="Proteomes" id="UP000235965">
    <property type="component" value="Unassembled WGS sequence"/>
</dbReference>
<feature type="compositionally biased region" description="Low complexity" evidence="1">
    <location>
        <begin position="1104"/>
        <end position="1113"/>
    </location>
</feature>
<evidence type="ECO:0000313" key="4">
    <source>
        <dbReference type="Proteomes" id="UP000235965"/>
    </source>
</evidence>
<accession>A0A2J7PRE4</accession>
<dbReference type="EMBL" id="NEVH01022362">
    <property type="protein sequence ID" value="PNF18896.1"/>
    <property type="molecule type" value="Genomic_DNA"/>
</dbReference>
<feature type="region of interest" description="Disordered" evidence="1">
    <location>
        <begin position="986"/>
        <end position="1005"/>
    </location>
</feature>
<comment type="caution">
    <text evidence="3">The sequence shown here is derived from an EMBL/GenBank/DDBJ whole genome shotgun (WGS) entry which is preliminary data.</text>
</comment>
<dbReference type="STRING" id="105785.A0A2J7PRE4"/>
<protein>
    <recommendedName>
        <fullName evidence="2">PID domain-containing protein</fullName>
    </recommendedName>
</protein>